<keyword evidence="1" id="KW-1133">Transmembrane helix</keyword>
<dbReference type="AlphaFoldDB" id="A0A420EH38"/>
<gene>
    <name evidence="2" type="ORF">DBZ36_05950</name>
</gene>
<dbReference type="Proteomes" id="UP000286482">
    <property type="component" value="Unassembled WGS sequence"/>
</dbReference>
<proteinExistence type="predicted"/>
<accession>A0A420EH38</accession>
<feature type="transmembrane region" description="Helical" evidence="1">
    <location>
        <begin position="20"/>
        <end position="41"/>
    </location>
</feature>
<name>A0A420EH38_9ALTE</name>
<reference evidence="2 3" key="1">
    <citation type="submission" date="2018-09" db="EMBL/GenBank/DDBJ databases">
        <authorList>
            <person name="Wang Z."/>
        </authorList>
    </citation>
    <scope>NUCLEOTIDE SEQUENCE [LARGE SCALE GENOMIC DNA]</scope>
    <source>
        <strain evidence="2 3">ALS 81</strain>
    </source>
</reference>
<keyword evidence="3" id="KW-1185">Reference proteome</keyword>
<evidence type="ECO:0000313" key="3">
    <source>
        <dbReference type="Proteomes" id="UP000286482"/>
    </source>
</evidence>
<comment type="caution">
    <text evidence="2">The sequence shown here is derived from an EMBL/GenBank/DDBJ whole genome shotgun (WGS) entry which is preliminary data.</text>
</comment>
<dbReference type="EMBL" id="RAQO01000004">
    <property type="protein sequence ID" value="RKF19993.1"/>
    <property type="molecule type" value="Genomic_DNA"/>
</dbReference>
<evidence type="ECO:0000256" key="1">
    <source>
        <dbReference type="SAM" id="Phobius"/>
    </source>
</evidence>
<sequence>MLVAAYGLFGIDNPVTQQHVLIISVLIVLWSLLLFVAVTILETPAPANIRHQNVFLRFKAKLAAIGQRMVLLLVLALSVIVIMVSIRFVFIIL</sequence>
<keyword evidence="1" id="KW-0812">Transmembrane</keyword>
<feature type="transmembrane region" description="Helical" evidence="1">
    <location>
        <begin position="69"/>
        <end position="92"/>
    </location>
</feature>
<evidence type="ECO:0000313" key="2">
    <source>
        <dbReference type="EMBL" id="RKF19993.1"/>
    </source>
</evidence>
<protein>
    <submittedName>
        <fullName evidence="2">Uncharacterized protein</fullName>
    </submittedName>
</protein>
<keyword evidence="1" id="KW-0472">Membrane</keyword>
<organism evidence="2 3">
    <name type="scientific">Alginatibacterium sediminis</name>
    <dbReference type="NCBI Taxonomy" id="2164068"/>
    <lineage>
        <taxon>Bacteria</taxon>
        <taxon>Pseudomonadati</taxon>
        <taxon>Pseudomonadota</taxon>
        <taxon>Gammaproteobacteria</taxon>
        <taxon>Alteromonadales</taxon>
        <taxon>Alteromonadaceae</taxon>
        <taxon>Alginatibacterium</taxon>
    </lineage>
</organism>